<proteinExistence type="predicted"/>
<feature type="transmembrane region" description="Helical" evidence="1">
    <location>
        <begin position="99"/>
        <end position="120"/>
    </location>
</feature>
<evidence type="ECO:0000313" key="2">
    <source>
        <dbReference type="EMBL" id="GGN82651.1"/>
    </source>
</evidence>
<dbReference type="RefSeq" id="WP_189029098.1">
    <property type="nucleotide sequence ID" value="NZ_BMNE01000003.1"/>
</dbReference>
<dbReference type="Proteomes" id="UP000658127">
    <property type="component" value="Unassembled WGS sequence"/>
</dbReference>
<keyword evidence="1" id="KW-1133">Transmembrane helix</keyword>
<evidence type="ECO:0000313" key="3">
    <source>
        <dbReference type="Proteomes" id="UP000658127"/>
    </source>
</evidence>
<name>A0ABQ2KG91_9NOCA</name>
<organism evidence="2 3">
    <name type="scientific">Nocardia rhizosphaerihabitans</name>
    <dbReference type="NCBI Taxonomy" id="1691570"/>
    <lineage>
        <taxon>Bacteria</taxon>
        <taxon>Bacillati</taxon>
        <taxon>Actinomycetota</taxon>
        <taxon>Actinomycetes</taxon>
        <taxon>Mycobacteriales</taxon>
        <taxon>Nocardiaceae</taxon>
        <taxon>Nocardia</taxon>
    </lineage>
</organism>
<sequence>MPDARVAKVTLVVLGLITMTPVLALVTPAALEYYGLTQLAPMEEALLRHRGVMQLVLGAALVWAAFVPAVQVPVALAAITTKTTNLVLTLSDSTTRPDAPLFSTMFDSLAVLLLIGLIVLRLRPTASRAGI</sequence>
<keyword evidence="1" id="KW-0812">Transmembrane</keyword>
<keyword evidence="1" id="KW-0472">Membrane</keyword>
<feature type="transmembrane region" description="Helical" evidence="1">
    <location>
        <begin position="55"/>
        <end position="79"/>
    </location>
</feature>
<accession>A0ABQ2KG91</accession>
<evidence type="ECO:0000256" key="1">
    <source>
        <dbReference type="SAM" id="Phobius"/>
    </source>
</evidence>
<comment type="caution">
    <text evidence="2">The sequence shown here is derived from an EMBL/GenBank/DDBJ whole genome shotgun (WGS) entry which is preliminary data.</text>
</comment>
<protein>
    <submittedName>
        <fullName evidence="2">Uncharacterized protein</fullName>
    </submittedName>
</protein>
<reference evidence="3" key="1">
    <citation type="journal article" date="2019" name="Int. J. Syst. Evol. Microbiol.">
        <title>The Global Catalogue of Microorganisms (GCM) 10K type strain sequencing project: providing services to taxonomists for standard genome sequencing and annotation.</title>
        <authorList>
            <consortium name="The Broad Institute Genomics Platform"/>
            <consortium name="The Broad Institute Genome Sequencing Center for Infectious Disease"/>
            <person name="Wu L."/>
            <person name="Ma J."/>
        </authorList>
    </citation>
    <scope>NUCLEOTIDE SEQUENCE [LARGE SCALE GENOMIC DNA]</scope>
    <source>
        <strain evidence="3">CGMCC 4.7329</strain>
    </source>
</reference>
<dbReference type="EMBL" id="BMNE01000003">
    <property type="protein sequence ID" value="GGN82651.1"/>
    <property type="molecule type" value="Genomic_DNA"/>
</dbReference>
<gene>
    <name evidence="2" type="ORF">GCM10011610_34200</name>
</gene>
<feature type="transmembrane region" description="Helical" evidence="1">
    <location>
        <begin position="12"/>
        <end position="34"/>
    </location>
</feature>
<keyword evidence="3" id="KW-1185">Reference proteome</keyword>